<feature type="domain" description="CMP/dCMP-type deaminase" evidence="16">
    <location>
        <begin position="1"/>
        <end position="125"/>
    </location>
</feature>
<dbReference type="InterPro" id="IPR016193">
    <property type="entry name" value="Cytidine_deaminase-like"/>
</dbReference>
<feature type="binding site" evidence="14">
    <location>
        <position position="188"/>
    </location>
    <ligand>
        <name>substrate</name>
    </ligand>
</feature>
<dbReference type="PANTHER" id="PTHR38011:SF7">
    <property type="entry name" value="2,5-DIAMINO-6-RIBOSYLAMINO-4(3H)-PYRIMIDINONE 5'-PHOSPHATE REDUCTASE"/>
    <property type="match status" value="1"/>
</dbReference>
<dbReference type="Pfam" id="PF01872">
    <property type="entry name" value="RibD_C"/>
    <property type="match status" value="1"/>
</dbReference>
<dbReference type="PANTHER" id="PTHR38011">
    <property type="entry name" value="DIHYDROFOLATE REDUCTASE FAMILY PROTEIN (AFU_ORTHOLOGUE AFUA_8G06820)"/>
    <property type="match status" value="1"/>
</dbReference>
<keyword evidence="9 12" id="KW-0521">NADP</keyword>
<dbReference type="InterPro" id="IPR016192">
    <property type="entry name" value="APOBEC/CMP_deaminase_Zn-bd"/>
</dbReference>
<comment type="similarity">
    <text evidence="5 12">In the C-terminal section; belongs to the HTP reductase family.</text>
</comment>
<dbReference type="Gene3D" id="3.40.140.10">
    <property type="entry name" value="Cytidine Deaminase, domain 2"/>
    <property type="match status" value="1"/>
</dbReference>
<keyword evidence="11" id="KW-0511">Multifunctional enzyme</keyword>
<dbReference type="InterPro" id="IPR050765">
    <property type="entry name" value="Riboflavin_Biosynth_HTPR"/>
</dbReference>
<evidence type="ECO:0000256" key="14">
    <source>
        <dbReference type="PIRSR" id="PIRSR006769-2"/>
    </source>
</evidence>
<keyword evidence="18" id="KW-1185">Reference proteome</keyword>
<dbReference type="InterPro" id="IPR002734">
    <property type="entry name" value="RibDG_C"/>
</dbReference>
<name>F3ZS12_9BACE</name>
<feature type="binding site" evidence="14">
    <location>
        <position position="287"/>
    </location>
    <ligand>
        <name>substrate</name>
    </ligand>
</feature>
<dbReference type="SUPFAM" id="SSF53927">
    <property type="entry name" value="Cytidine deaminase-like"/>
    <property type="match status" value="1"/>
</dbReference>
<evidence type="ECO:0000256" key="11">
    <source>
        <dbReference type="ARBA" id="ARBA00023268"/>
    </source>
</evidence>
<evidence type="ECO:0000256" key="10">
    <source>
        <dbReference type="ARBA" id="ARBA00023002"/>
    </source>
</evidence>
<evidence type="ECO:0000256" key="9">
    <source>
        <dbReference type="ARBA" id="ARBA00022857"/>
    </source>
</evidence>
<feature type="binding site" evidence="14">
    <location>
        <begin position="289"/>
        <end position="295"/>
    </location>
    <ligand>
        <name>NADP(+)</name>
        <dbReference type="ChEBI" id="CHEBI:58349"/>
    </ligand>
</feature>
<evidence type="ECO:0000313" key="17">
    <source>
        <dbReference type="EMBL" id="EGJ70818.1"/>
    </source>
</evidence>
<feature type="binding site" evidence="15">
    <location>
        <position position="77"/>
    </location>
    <ligand>
        <name>Zn(2+)</name>
        <dbReference type="ChEBI" id="CHEBI:29105"/>
        <note>catalytic</note>
    </ligand>
</feature>
<dbReference type="GO" id="GO:0008270">
    <property type="term" value="F:zinc ion binding"/>
    <property type="evidence" value="ECO:0007669"/>
    <property type="project" value="InterPro"/>
</dbReference>
<protein>
    <recommendedName>
        <fullName evidence="12">Riboflavin biosynthesis protein RibD</fullName>
    </recommendedName>
    <domain>
        <recommendedName>
            <fullName evidence="12">Diaminohydroxyphosphoribosylaminopyrimidine deaminase</fullName>
            <shortName evidence="12">DRAP deaminase</shortName>
            <ecNumber evidence="12">3.5.4.26</ecNumber>
        </recommendedName>
        <alternativeName>
            <fullName evidence="12">Riboflavin-specific deaminase</fullName>
        </alternativeName>
    </domain>
    <domain>
        <recommendedName>
            <fullName evidence="12">5-amino-6-(5-phosphoribosylamino)uracil reductase</fullName>
            <ecNumber evidence="12">1.1.1.193</ecNumber>
        </recommendedName>
        <alternativeName>
            <fullName evidence="12">HTP reductase</fullName>
        </alternativeName>
    </domain>
</protein>
<dbReference type="GO" id="GO:0009231">
    <property type="term" value="P:riboflavin biosynthetic process"/>
    <property type="evidence" value="ECO:0007669"/>
    <property type="project" value="UniProtKB-UniPathway"/>
</dbReference>
<evidence type="ECO:0000313" key="18">
    <source>
        <dbReference type="Proteomes" id="UP000018439"/>
    </source>
</evidence>
<comment type="pathway">
    <text evidence="2 12">Cofactor biosynthesis; riboflavin biosynthesis; 5-amino-6-(D-ribitylamino)uracil from GTP: step 2/4.</text>
</comment>
<dbReference type="PROSITE" id="PS00903">
    <property type="entry name" value="CYT_DCMP_DEAMINASES_1"/>
    <property type="match status" value="1"/>
</dbReference>
<comment type="function">
    <text evidence="1 12">Converts 2,5-diamino-6-(ribosylamino)-4(3h)-pyrimidinone 5'-phosphate into 5-amino-6-(ribosylamino)-2,4(1h,3h)-pyrimidinedione 5'-phosphate.</text>
</comment>
<feature type="active site" description="Proton donor" evidence="13">
    <location>
        <position position="52"/>
    </location>
</feature>
<dbReference type="eggNOG" id="COG1985">
    <property type="taxonomic scope" value="Bacteria"/>
</dbReference>
<evidence type="ECO:0000256" key="1">
    <source>
        <dbReference type="ARBA" id="ARBA00002151"/>
    </source>
</evidence>
<evidence type="ECO:0000256" key="15">
    <source>
        <dbReference type="PIRSR" id="PIRSR006769-3"/>
    </source>
</evidence>
<dbReference type="OrthoDB" id="9800865at2"/>
<dbReference type="InterPro" id="IPR024072">
    <property type="entry name" value="DHFR-like_dom_sf"/>
</dbReference>
<dbReference type="Proteomes" id="UP000018439">
    <property type="component" value="Chromosome"/>
</dbReference>
<feature type="binding site" evidence="15">
    <location>
        <position position="86"/>
    </location>
    <ligand>
        <name>Zn(2+)</name>
        <dbReference type="ChEBI" id="CHEBI:29105"/>
        <note>catalytic</note>
    </ligand>
</feature>
<dbReference type="eggNOG" id="COG0117">
    <property type="taxonomic scope" value="Bacteria"/>
</dbReference>
<evidence type="ECO:0000256" key="8">
    <source>
        <dbReference type="ARBA" id="ARBA00022833"/>
    </source>
</evidence>
<evidence type="ECO:0000256" key="3">
    <source>
        <dbReference type="ARBA" id="ARBA00004910"/>
    </source>
</evidence>
<dbReference type="GO" id="GO:0008835">
    <property type="term" value="F:diaminohydroxyphosphoribosylaminopyrimidine deaminase activity"/>
    <property type="evidence" value="ECO:0007669"/>
    <property type="project" value="UniProtKB-EC"/>
</dbReference>
<dbReference type="Pfam" id="PF00383">
    <property type="entry name" value="dCMP_cyt_deam_1"/>
    <property type="match status" value="1"/>
</dbReference>
<gene>
    <name evidence="17" type="ORF">Bcop_0600</name>
</gene>
<dbReference type="EMBL" id="CM001167">
    <property type="protein sequence ID" value="EGJ70818.1"/>
    <property type="molecule type" value="Genomic_DNA"/>
</dbReference>
<dbReference type="AlphaFoldDB" id="F3ZS12"/>
<evidence type="ECO:0000256" key="13">
    <source>
        <dbReference type="PIRSR" id="PIRSR006769-1"/>
    </source>
</evidence>
<evidence type="ECO:0000256" key="5">
    <source>
        <dbReference type="ARBA" id="ARBA00007417"/>
    </source>
</evidence>
<dbReference type="SUPFAM" id="SSF53597">
    <property type="entry name" value="Dihydrofolate reductase-like"/>
    <property type="match status" value="1"/>
</dbReference>
<dbReference type="PROSITE" id="PS51747">
    <property type="entry name" value="CYT_DCMP_DEAMINASES_2"/>
    <property type="match status" value="1"/>
</dbReference>
<comment type="pathway">
    <text evidence="3 12">Cofactor biosynthesis; riboflavin biosynthesis; 5-amino-6-(D-ribitylamino)uracil from GTP: step 3/4.</text>
</comment>
<feature type="binding site" evidence="14">
    <location>
        <position position="204"/>
    </location>
    <ligand>
        <name>NADP(+)</name>
        <dbReference type="ChEBI" id="CHEBI:58349"/>
    </ligand>
</feature>
<comment type="catalytic activity">
    <reaction evidence="12">
        <text>2,5-diamino-6-hydroxy-4-(5-phosphoribosylamino)-pyrimidine + H2O + H(+) = 5-amino-6-(5-phospho-D-ribosylamino)uracil + NH4(+)</text>
        <dbReference type="Rhea" id="RHEA:21868"/>
        <dbReference type="ChEBI" id="CHEBI:15377"/>
        <dbReference type="ChEBI" id="CHEBI:15378"/>
        <dbReference type="ChEBI" id="CHEBI:28938"/>
        <dbReference type="ChEBI" id="CHEBI:58453"/>
        <dbReference type="ChEBI" id="CHEBI:58614"/>
        <dbReference type="EC" id="3.5.4.26"/>
    </reaction>
</comment>
<feature type="binding site" evidence="15">
    <location>
        <position position="50"/>
    </location>
    <ligand>
        <name>Zn(2+)</name>
        <dbReference type="ChEBI" id="CHEBI:29105"/>
        <note>catalytic</note>
    </ligand>
</feature>
<feature type="binding site" evidence="14">
    <location>
        <position position="200"/>
    </location>
    <ligand>
        <name>NADP(+)</name>
        <dbReference type="ChEBI" id="CHEBI:58349"/>
    </ligand>
</feature>
<dbReference type="CDD" id="cd01284">
    <property type="entry name" value="Riboflavin_deaminase-reductase"/>
    <property type="match status" value="1"/>
</dbReference>
<comment type="catalytic activity">
    <reaction evidence="12">
        <text>5-amino-6-(5-phospho-D-ribitylamino)uracil + NADP(+) = 5-amino-6-(5-phospho-D-ribosylamino)uracil + NADPH + H(+)</text>
        <dbReference type="Rhea" id="RHEA:17845"/>
        <dbReference type="ChEBI" id="CHEBI:15378"/>
        <dbReference type="ChEBI" id="CHEBI:57783"/>
        <dbReference type="ChEBI" id="CHEBI:58349"/>
        <dbReference type="ChEBI" id="CHEBI:58421"/>
        <dbReference type="ChEBI" id="CHEBI:58453"/>
        <dbReference type="EC" id="1.1.1.193"/>
    </reaction>
</comment>
<evidence type="ECO:0000256" key="6">
    <source>
        <dbReference type="ARBA" id="ARBA00022619"/>
    </source>
</evidence>
<dbReference type="EC" id="1.1.1.193" evidence="12"/>
<keyword evidence="12 17" id="KW-0378">Hydrolase</keyword>
<keyword evidence="8 12" id="KW-0862">Zinc</keyword>
<dbReference type="Gene3D" id="3.40.430.10">
    <property type="entry name" value="Dihydrofolate Reductase, subunit A"/>
    <property type="match status" value="1"/>
</dbReference>
<evidence type="ECO:0000256" key="2">
    <source>
        <dbReference type="ARBA" id="ARBA00004882"/>
    </source>
</evidence>
<reference evidence="17 18" key="1">
    <citation type="journal article" date="2011" name="Stand. Genomic Sci.">
        <title>Non-contiguous finished genome sequence of Bacteroides coprosuis type strain (PC139).</title>
        <authorList>
            <person name="Land M."/>
            <person name="Held B."/>
            <person name="Gronow S."/>
            <person name="Abt B."/>
            <person name="Lucas S."/>
            <person name="Del Rio T.G."/>
            <person name="Nolan M."/>
            <person name="Tice H."/>
            <person name="Cheng J.F."/>
            <person name="Pitluck S."/>
            <person name="Liolios K."/>
            <person name="Pagani I."/>
            <person name="Ivanova N."/>
            <person name="Mavromatis K."/>
            <person name="Mikhailova N."/>
            <person name="Pati A."/>
            <person name="Tapia R."/>
            <person name="Han C."/>
            <person name="Goodwin L."/>
            <person name="Chen A."/>
            <person name="Palaniappan K."/>
            <person name="Hauser L."/>
            <person name="Brambilla E.M."/>
            <person name="Rohde M."/>
            <person name="Goker M."/>
            <person name="Detter J.C."/>
            <person name="Woyke T."/>
            <person name="Bristow J."/>
            <person name="Eisen J.A."/>
            <person name="Markowitz V."/>
            <person name="Hugenholtz P."/>
            <person name="Kyrpides N.C."/>
            <person name="Klenk H.P."/>
            <person name="Lapidus A."/>
        </authorList>
    </citation>
    <scope>NUCLEOTIDE SEQUENCE</scope>
    <source>
        <strain evidence="17 18">DSM 18011</strain>
    </source>
</reference>
<sequence>MDKEKYMKRCIQLASYGKLHAAPNPLVGAVIVHKGIIIGEGFHIQSGKAHAEVNAINSVKDQSLLPESTIFVSLEPCSHTGKTPPCVDLIINKKIPHVVIGCQDPFSKVAGRGIAKLKEQGIKVEIGILENECKELIHRFYIFQEEKRPYILLKWAESADGYIDQIRSSGTPTLLSSPLSSILTHKRRAEVESILVGRRTALLDNPSLTTRHWYQKDPIRLIIDRYLSLPNTLHIFDGSTPTFIFTEVDKKSNFKNRTYIQLDFNADILTQILNWMYFQNIQSVLVEGGAQLHQSFIDADLWDETHIEESPQSILKGVSAAQIPTHTKYQRVKKMGRYYRIYKKKEWV</sequence>
<dbReference type="STRING" id="679937.Bcop_0600"/>
<dbReference type="InterPro" id="IPR004794">
    <property type="entry name" value="Eubact_RibD"/>
</dbReference>
<keyword evidence="10 12" id="KW-0560">Oxidoreductase</keyword>
<keyword evidence="7 12" id="KW-0479">Metal-binding</keyword>
<comment type="similarity">
    <text evidence="4 12">In the N-terminal section; belongs to the cytidine and deoxycytidylate deaminase family.</text>
</comment>
<organism evidence="17 18">
    <name type="scientific">Bacteroides coprosuis DSM 18011</name>
    <dbReference type="NCBI Taxonomy" id="679937"/>
    <lineage>
        <taxon>Bacteria</taxon>
        <taxon>Pseudomonadati</taxon>
        <taxon>Bacteroidota</taxon>
        <taxon>Bacteroidia</taxon>
        <taxon>Bacteroidales</taxon>
        <taxon>Bacteroidaceae</taxon>
        <taxon>Bacteroides</taxon>
    </lineage>
</organism>
<feature type="binding site" evidence="14">
    <location>
        <position position="211"/>
    </location>
    <ligand>
        <name>substrate</name>
    </ligand>
</feature>
<dbReference type="EC" id="3.5.4.26" evidence="12"/>
<evidence type="ECO:0000256" key="12">
    <source>
        <dbReference type="PIRNR" id="PIRNR006769"/>
    </source>
</evidence>
<feature type="binding site" evidence="14">
    <location>
        <position position="208"/>
    </location>
    <ligand>
        <name>substrate</name>
    </ligand>
</feature>
<keyword evidence="6 12" id="KW-0686">Riboflavin biosynthesis</keyword>
<dbReference type="HOGENOM" id="CLU_036590_1_1_10"/>
<dbReference type="InterPro" id="IPR002125">
    <property type="entry name" value="CMP_dCMP_dom"/>
</dbReference>
<accession>F3ZS12</accession>
<evidence type="ECO:0000259" key="16">
    <source>
        <dbReference type="PROSITE" id="PS51747"/>
    </source>
</evidence>
<feature type="binding site" evidence="14">
    <location>
        <position position="156"/>
    </location>
    <ligand>
        <name>NADP(+)</name>
        <dbReference type="ChEBI" id="CHEBI:58349"/>
    </ligand>
</feature>
<dbReference type="NCBIfam" id="TIGR00326">
    <property type="entry name" value="eubact_ribD"/>
    <property type="match status" value="1"/>
</dbReference>
<evidence type="ECO:0000256" key="7">
    <source>
        <dbReference type="ARBA" id="ARBA00022723"/>
    </source>
</evidence>
<evidence type="ECO:0000256" key="4">
    <source>
        <dbReference type="ARBA" id="ARBA00005259"/>
    </source>
</evidence>
<dbReference type="UniPathway" id="UPA00275">
    <property type="reaction ID" value="UER00401"/>
</dbReference>
<dbReference type="GO" id="GO:0008703">
    <property type="term" value="F:5-amino-6-(5-phosphoribosylamino)uracil reductase activity"/>
    <property type="evidence" value="ECO:0007669"/>
    <property type="project" value="UniProtKB-EC"/>
</dbReference>
<comment type="cofactor">
    <cofactor evidence="12 15">
        <name>Zn(2+)</name>
        <dbReference type="ChEBI" id="CHEBI:29105"/>
    </cofactor>
    <text evidence="12 15">Binds 1 zinc ion.</text>
</comment>
<proteinExistence type="inferred from homology"/>
<dbReference type="PIRSF" id="PIRSF006769">
    <property type="entry name" value="RibD"/>
    <property type="match status" value="1"/>
</dbReference>